<accession>A0A750I2A2</accession>
<dbReference type="PROSITE" id="PS01124">
    <property type="entry name" value="HTH_ARAC_FAMILY_2"/>
    <property type="match status" value="1"/>
</dbReference>
<dbReference type="GO" id="GO:0003700">
    <property type="term" value="F:DNA-binding transcription factor activity"/>
    <property type="evidence" value="ECO:0007669"/>
    <property type="project" value="InterPro"/>
</dbReference>
<sequence>MINQAVCLDKLETESYMKTDITEIYKQARLSRDPRFDGKFFIAVKSTGIFCRTICPARLPLEKNVTYFISREEAINAGFRPCLRCKPEFSPCFNELCRHSVLTQQAVALIQSGTMLTSSVEEIASAIFTSPRNLNKAFNKYYGVPIKTYQDMTKALFAKKLLFSSNLSIPEISEACGYSSTSGLYSLNNRFLKIPMRKSISKDTDKINQTISLKIPYLSSYNWNYFLDFQTKRLIGNVEKIQGNIYRRSIKVKDITGFFEIKPGSNKFDITLSKSFLPELPTVLKKISLMFDLESNTALIEDRLKKLYPSFIVRSGLHIPGVFSPYEAGIRAICGQQISVAAATKLLNQFVSIFSRQDEYGNHLFPEPEDVTIAGLDKIRIMQSKKNTLFLFSQWCCKNNISSDINDLIKVKGIGKWTIDYIKLRALNDPDIWMGTDLGIKKALEKHEPLNIDMASPWKSYLSIHLWSNL</sequence>
<proteinExistence type="predicted"/>
<dbReference type="SUPFAM" id="SSF55945">
    <property type="entry name" value="TATA-box binding protein-like"/>
    <property type="match status" value="1"/>
</dbReference>
<dbReference type="SUPFAM" id="SSF57884">
    <property type="entry name" value="Ada DNA repair protein, N-terminal domain (N-Ada 10)"/>
    <property type="match status" value="1"/>
</dbReference>
<evidence type="ECO:0000256" key="5">
    <source>
        <dbReference type="ARBA" id="ARBA00023204"/>
    </source>
</evidence>
<evidence type="ECO:0000313" key="7">
    <source>
        <dbReference type="EMBL" id="HAF6280237.1"/>
    </source>
</evidence>
<dbReference type="GO" id="GO:0032131">
    <property type="term" value="F:alkylated DNA binding"/>
    <property type="evidence" value="ECO:0007669"/>
    <property type="project" value="TreeGrafter"/>
</dbReference>
<dbReference type="InterPro" id="IPR004026">
    <property type="entry name" value="Ada_DNA_repair_Zn-bd"/>
</dbReference>
<dbReference type="GO" id="GO:0043565">
    <property type="term" value="F:sequence-specific DNA binding"/>
    <property type="evidence" value="ECO:0007669"/>
    <property type="project" value="InterPro"/>
</dbReference>
<evidence type="ECO:0000256" key="1">
    <source>
        <dbReference type="ARBA" id="ARBA00000086"/>
    </source>
</evidence>
<dbReference type="GO" id="GO:0008168">
    <property type="term" value="F:methyltransferase activity"/>
    <property type="evidence" value="ECO:0007669"/>
    <property type="project" value="InterPro"/>
</dbReference>
<dbReference type="AlphaFoldDB" id="A0A750I2A2"/>
<dbReference type="PANTHER" id="PTHR43003:SF13">
    <property type="entry name" value="DNA-3-METHYLADENINE GLYCOSYLASE 2"/>
    <property type="match status" value="1"/>
</dbReference>
<dbReference type="GO" id="GO:0008270">
    <property type="term" value="F:zinc ion binding"/>
    <property type="evidence" value="ECO:0007669"/>
    <property type="project" value="InterPro"/>
</dbReference>
<dbReference type="EC" id="3.2.2.21" evidence="2"/>
<dbReference type="GO" id="GO:0043916">
    <property type="term" value="F:DNA-7-methylguanine glycosylase activity"/>
    <property type="evidence" value="ECO:0007669"/>
    <property type="project" value="TreeGrafter"/>
</dbReference>
<dbReference type="Pfam" id="PF02805">
    <property type="entry name" value="Ada_Zn_binding"/>
    <property type="match status" value="1"/>
</dbReference>
<dbReference type="InterPro" id="IPR003265">
    <property type="entry name" value="HhH-GPD_domain"/>
</dbReference>
<dbReference type="SMART" id="SM00342">
    <property type="entry name" value="HTH_ARAC"/>
    <property type="match status" value="1"/>
</dbReference>
<evidence type="ECO:0000256" key="2">
    <source>
        <dbReference type="ARBA" id="ARBA00012000"/>
    </source>
</evidence>
<evidence type="ECO:0000259" key="6">
    <source>
        <dbReference type="PROSITE" id="PS01124"/>
    </source>
</evidence>
<dbReference type="InterPro" id="IPR010316">
    <property type="entry name" value="AlkA_N"/>
</dbReference>
<dbReference type="GO" id="GO:0006307">
    <property type="term" value="P:DNA alkylation repair"/>
    <property type="evidence" value="ECO:0007669"/>
    <property type="project" value="TreeGrafter"/>
</dbReference>
<dbReference type="GO" id="GO:0008725">
    <property type="term" value="F:DNA-3-methyladenine glycosylase activity"/>
    <property type="evidence" value="ECO:0007669"/>
    <property type="project" value="TreeGrafter"/>
</dbReference>
<dbReference type="PANTHER" id="PTHR43003">
    <property type="entry name" value="DNA-3-METHYLADENINE GLYCOSYLASE"/>
    <property type="match status" value="1"/>
</dbReference>
<gene>
    <name evidence="7" type="ORF">G9F26_004456</name>
</gene>
<dbReference type="Gene3D" id="3.40.10.10">
    <property type="entry name" value="DNA Methylphosphotriester Repair Domain"/>
    <property type="match status" value="1"/>
</dbReference>
<keyword evidence="5" id="KW-0234">DNA repair</keyword>
<dbReference type="EMBL" id="DAAVPZ010000043">
    <property type="protein sequence ID" value="HAF6280237.1"/>
    <property type="molecule type" value="Genomic_DNA"/>
</dbReference>
<dbReference type="Gene3D" id="1.10.10.60">
    <property type="entry name" value="Homeodomain-like"/>
    <property type="match status" value="1"/>
</dbReference>
<evidence type="ECO:0000256" key="4">
    <source>
        <dbReference type="ARBA" id="ARBA00023159"/>
    </source>
</evidence>
<dbReference type="InterPro" id="IPR035451">
    <property type="entry name" value="Ada-like_dom_sf"/>
</dbReference>
<dbReference type="GO" id="GO:0005737">
    <property type="term" value="C:cytoplasm"/>
    <property type="evidence" value="ECO:0007669"/>
    <property type="project" value="TreeGrafter"/>
</dbReference>
<reference evidence="7" key="2">
    <citation type="submission" date="2020-02" db="EMBL/GenBank/DDBJ databases">
        <authorList>
            <consortium name="NCBI Pathogen Detection Project"/>
        </authorList>
    </citation>
    <scope>NUCLEOTIDE SEQUENCE</scope>
    <source>
        <strain evidence="7">MA.CK_93/00002981</strain>
    </source>
</reference>
<dbReference type="GO" id="GO:0032993">
    <property type="term" value="C:protein-DNA complex"/>
    <property type="evidence" value="ECO:0007669"/>
    <property type="project" value="TreeGrafter"/>
</dbReference>
<evidence type="ECO:0000256" key="3">
    <source>
        <dbReference type="ARBA" id="ARBA00022763"/>
    </source>
</evidence>
<dbReference type="InterPro" id="IPR018060">
    <property type="entry name" value="HTH_AraC"/>
</dbReference>
<dbReference type="Gene3D" id="1.10.340.30">
    <property type="entry name" value="Hypothetical protein, domain 2"/>
    <property type="match status" value="1"/>
</dbReference>
<keyword evidence="4" id="KW-0010">Activator</keyword>
<comment type="caution">
    <text evidence="7">The sequence shown here is derived from an EMBL/GenBank/DDBJ whole genome shotgun (WGS) entry which is preliminary data.</text>
</comment>
<dbReference type="InterPro" id="IPR011257">
    <property type="entry name" value="DNA_glycosylase"/>
</dbReference>
<dbReference type="SMART" id="SM00478">
    <property type="entry name" value="ENDO3c"/>
    <property type="match status" value="1"/>
</dbReference>
<feature type="domain" description="HTH araC/xylS-type" evidence="6">
    <location>
        <begin position="104"/>
        <end position="202"/>
    </location>
</feature>
<dbReference type="InterPro" id="IPR051912">
    <property type="entry name" value="Alkylbase_DNA_Glycosylase/TA"/>
</dbReference>
<dbReference type="Gene3D" id="3.30.310.20">
    <property type="entry name" value="DNA-3-methyladenine glycosylase AlkA, N-terminal domain"/>
    <property type="match status" value="1"/>
</dbReference>
<keyword evidence="3" id="KW-0227">DNA damage</keyword>
<reference evidence="7" key="1">
    <citation type="journal article" date="2018" name="Genome Biol.">
        <title>SKESA: strategic k-mer extension for scrupulous assemblies.</title>
        <authorList>
            <person name="Souvorov A."/>
            <person name="Agarwala R."/>
            <person name="Lipman D.J."/>
        </authorList>
    </citation>
    <scope>NUCLEOTIDE SEQUENCE</scope>
    <source>
        <strain evidence="7">MA.CK_93/00002981</strain>
    </source>
</reference>
<dbReference type="GO" id="GO:0006285">
    <property type="term" value="P:base-excision repair, AP site formation"/>
    <property type="evidence" value="ECO:0007669"/>
    <property type="project" value="TreeGrafter"/>
</dbReference>
<dbReference type="InterPro" id="IPR037046">
    <property type="entry name" value="AlkA_N_sf"/>
</dbReference>
<dbReference type="SMART" id="SM01009">
    <property type="entry name" value="AlkA_N"/>
    <property type="match status" value="1"/>
</dbReference>
<dbReference type="Pfam" id="PF12833">
    <property type="entry name" value="HTH_18"/>
    <property type="match status" value="1"/>
</dbReference>
<comment type="catalytic activity">
    <reaction evidence="1">
        <text>Hydrolysis of alkylated DNA, releasing 3-methyladenine, 3-methylguanine, 7-methylguanine and 7-methyladenine.</text>
        <dbReference type="EC" id="3.2.2.21"/>
    </reaction>
</comment>
<organism evidence="7">
    <name type="scientific">Salmonella enterica</name>
    <name type="common">Salmonella choleraesuis</name>
    <dbReference type="NCBI Taxonomy" id="28901"/>
    <lineage>
        <taxon>Bacteria</taxon>
        <taxon>Pseudomonadati</taxon>
        <taxon>Pseudomonadota</taxon>
        <taxon>Gammaproteobacteria</taxon>
        <taxon>Enterobacterales</taxon>
        <taxon>Enterobacteriaceae</taxon>
        <taxon>Salmonella</taxon>
    </lineage>
</organism>
<protein>
    <recommendedName>
        <fullName evidence="2">DNA-3-methyladenine glycosylase II</fullName>
        <ecNumber evidence="2">3.2.2.21</ecNumber>
    </recommendedName>
</protein>
<dbReference type="SUPFAM" id="SSF48150">
    <property type="entry name" value="DNA-glycosylase"/>
    <property type="match status" value="1"/>
</dbReference>
<name>A0A750I2A2_SALER</name>
<dbReference type="Pfam" id="PF06029">
    <property type="entry name" value="AlkA_N"/>
    <property type="match status" value="1"/>
</dbReference>